<keyword evidence="6" id="KW-1185">Reference proteome</keyword>
<dbReference type="FunFam" id="1.25.40.330:FF:000001">
    <property type="entry name" value="Adenylyl cyclase-associated protein"/>
    <property type="match status" value="1"/>
</dbReference>
<feature type="region of interest" description="Disordered" evidence="3">
    <location>
        <begin position="26"/>
        <end position="48"/>
    </location>
</feature>
<dbReference type="Pfam" id="PF08603">
    <property type="entry name" value="CAP_C"/>
    <property type="match status" value="1"/>
</dbReference>
<comment type="similarity">
    <text evidence="1 2">Belongs to the CAP family.</text>
</comment>
<dbReference type="GO" id="GO:0007015">
    <property type="term" value="P:actin filament organization"/>
    <property type="evidence" value="ECO:0007669"/>
    <property type="project" value="TreeGrafter"/>
</dbReference>
<dbReference type="GO" id="GO:0008179">
    <property type="term" value="F:adenylate cyclase binding"/>
    <property type="evidence" value="ECO:0007669"/>
    <property type="project" value="TreeGrafter"/>
</dbReference>
<evidence type="ECO:0000256" key="1">
    <source>
        <dbReference type="ARBA" id="ARBA00007659"/>
    </source>
</evidence>
<dbReference type="InterPro" id="IPR036222">
    <property type="entry name" value="CAP_N_sf"/>
</dbReference>
<feature type="compositionally biased region" description="Low complexity" evidence="3">
    <location>
        <begin position="30"/>
        <end position="48"/>
    </location>
</feature>
<dbReference type="EMBL" id="JAOPGA020001834">
    <property type="protein sequence ID" value="KAL0491636.1"/>
    <property type="molecule type" value="Genomic_DNA"/>
</dbReference>
<dbReference type="InterPro" id="IPR006599">
    <property type="entry name" value="CARP_motif"/>
</dbReference>
<dbReference type="InterPro" id="IPR017901">
    <property type="entry name" value="C-CAP_CF_C-like"/>
</dbReference>
<dbReference type="PROSITE" id="PS01088">
    <property type="entry name" value="CAP_1"/>
    <property type="match status" value="1"/>
</dbReference>
<dbReference type="Pfam" id="PF21938">
    <property type="entry name" value="CAP_N"/>
    <property type="match status" value="1"/>
</dbReference>
<dbReference type="InterPro" id="IPR053950">
    <property type="entry name" value="CAP_N"/>
</dbReference>
<comment type="caution">
    <text evidence="5">The sequence shown here is derived from an EMBL/GenBank/DDBJ whole genome shotgun (WGS) entry which is preliminary data.</text>
</comment>
<protein>
    <recommendedName>
        <fullName evidence="2">Adenylyl cyclase-associated protein</fullName>
    </recommendedName>
</protein>
<dbReference type="SMART" id="SM00673">
    <property type="entry name" value="CARP"/>
    <property type="match status" value="2"/>
</dbReference>
<feature type="domain" description="C-CAP/cofactor C-like" evidence="4">
    <location>
        <begin position="321"/>
        <end position="475"/>
    </location>
</feature>
<organism evidence="5 6">
    <name type="scientific">Acrasis kona</name>
    <dbReference type="NCBI Taxonomy" id="1008807"/>
    <lineage>
        <taxon>Eukaryota</taxon>
        <taxon>Discoba</taxon>
        <taxon>Heterolobosea</taxon>
        <taxon>Tetramitia</taxon>
        <taxon>Eutetramitia</taxon>
        <taxon>Acrasidae</taxon>
        <taxon>Acrasis</taxon>
    </lineage>
</organism>
<dbReference type="GO" id="GO:0019933">
    <property type="term" value="P:cAMP-mediated signaling"/>
    <property type="evidence" value="ECO:0007669"/>
    <property type="project" value="TreeGrafter"/>
</dbReference>
<evidence type="ECO:0000259" key="4">
    <source>
        <dbReference type="PROSITE" id="PS51329"/>
    </source>
</evidence>
<feature type="compositionally biased region" description="Basic and acidic residues" evidence="3">
    <location>
        <begin position="284"/>
        <end position="297"/>
    </location>
</feature>
<feature type="compositionally biased region" description="Low complexity" evidence="3">
    <location>
        <begin position="219"/>
        <end position="260"/>
    </location>
</feature>
<dbReference type="GO" id="GO:0005737">
    <property type="term" value="C:cytoplasm"/>
    <property type="evidence" value="ECO:0007669"/>
    <property type="project" value="TreeGrafter"/>
</dbReference>
<gene>
    <name evidence="5" type="ORF">AKO1_000300</name>
</gene>
<dbReference type="InterPro" id="IPR016098">
    <property type="entry name" value="CAP/MinC_C"/>
</dbReference>
<reference evidence="5 6" key="1">
    <citation type="submission" date="2024-03" db="EMBL/GenBank/DDBJ databases">
        <title>The Acrasis kona genome and developmental transcriptomes reveal deep origins of eukaryotic multicellular pathways.</title>
        <authorList>
            <person name="Sheikh S."/>
            <person name="Fu C.-J."/>
            <person name="Brown M.W."/>
            <person name="Baldauf S.L."/>
        </authorList>
    </citation>
    <scope>NUCLEOTIDE SEQUENCE [LARGE SCALE GENOMIC DNA]</scope>
    <source>
        <strain evidence="5 6">ATCC MYA-3509</strain>
    </source>
</reference>
<proteinExistence type="inferred from homology"/>
<dbReference type="Pfam" id="PF01213">
    <property type="entry name" value="CAP_N-CM"/>
    <property type="match status" value="1"/>
</dbReference>
<dbReference type="SUPFAM" id="SSF69340">
    <property type="entry name" value="C-terminal domain of adenylylcyclase associated protein"/>
    <property type="match status" value="1"/>
</dbReference>
<dbReference type="InterPro" id="IPR001837">
    <property type="entry name" value="Adenylate_cyclase-assoc_CAP"/>
</dbReference>
<dbReference type="SUPFAM" id="SSF101278">
    <property type="entry name" value="N-terminal domain of adenylylcyclase associated protein, CAP"/>
    <property type="match status" value="1"/>
</dbReference>
<dbReference type="Proteomes" id="UP001431209">
    <property type="component" value="Unassembled WGS sequence"/>
</dbReference>
<dbReference type="InterPro" id="IPR036223">
    <property type="entry name" value="CAP_C_sf"/>
</dbReference>
<dbReference type="InterPro" id="IPR013992">
    <property type="entry name" value="Adenylate_cyclase-assoc_CAP_N"/>
</dbReference>
<sequence>MSQSEKLDSLIKRLEAVTVRLENVQATGGSVASSAQSSSSSSQSSSAEASSKEVVSYNEYLEASLKPFLDISKEIGGDLTELATLVETSFTEVGKLINIASKSKKPSDQEITNLFKPISELFQKITQYKDARRGSDYYNHLFSVDEGIKCLQWPLVPNTPAPFVKEMVNSAEFYTNKVLVAYRSKDPKQVDWVNKFKTAVNDLSAYVKEYHTTGLKWNPSGGDAKSAAASSASAPSSSSSSSTPAPKPSTSAPSSGGAPAKNDLFAAINAKRDNAAGGLNKVTNDQKTKNRKEEDRVSVVPGELAKKGVATKTTGKKQKGPEKFELSRGGIEKWCVENFDNKTDLVISETSNKQGVYILNCTNCVITIKGKVNIIIIDSCQKTGVILDDAVSSVEMVNSQGIKVQVNGNVPTVNVDKTDGVQIFLSKSALGANIITSKSSEMNVCVPDGDDYTEIPIPEQYQSKWDSSTKKVVTEVVTLNM</sequence>
<dbReference type="GO" id="GO:0003779">
    <property type="term" value="F:actin binding"/>
    <property type="evidence" value="ECO:0007669"/>
    <property type="project" value="InterPro"/>
</dbReference>
<dbReference type="InterPro" id="IPR013912">
    <property type="entry name" value="Adenylate_cyclase-assoc_CAP_C"/>
</dbReference>
<evidence type="ECO:0000256" key="3">
    <source>
        <dbReference type="SAM" id="MobiDB-lite"/>
    </source>
</evidence>
<dbReference type="InterPro" id="IPR018106">
    <property type="entry name" value="CAP_CS_N"/>
</dbReference>
<dbReference type="Gene3D" id="2.160.20.70">
    <property type="match status" value="1"/>
</dbReference>
<feature type="region of interest" description="Disordered" evidence="3">
    <location>
        <begin position="217"/>
        <end position="261"/>
    </location>
</feature>
<evidence type="ECO:0000256" key="2">
    <source>
        <dbReference type="RuleBase" id="RU000647"/>
    </source>
</evidence>
<dbReference type="Gene3D" id="1.25.40.330">
    <property type="entry name" value="Adenylate cyclase-associated CAP, N-terminal domain"/>
    <property type="match status" value="1"/>
</dbReference>
<feature type="region of interest" description="Disordered" evidence="3">
    <location>
        <begin position="276"/>
        <end position="322"/>
    </location>
</feature>
<evidence type="ECO:0000313" key="6">
    <source>
        <dbReference type="Proteomes" id="UP001431209"/>
    </source>
</evidence>
<dbReference type="PANTHER" id="PTHR10652">
    <property type="entry name" value="ADENYLYL CYCLASE-ASSOCIATED PROTEIN"/>
    <property type="match status" value="1"/>
</dbReference>
<name>A0AAW2ZP60_9EUKA</name>
<dbReference type="AlphaFoldDB" id="A0AAW2ZP60"/>
<dbReference type="PANTHER" id="PTHR10652:SF0">
    <property type="entry name" value="ADENYLYL CYCLASE-ASSOCIATED PROTEIN"/>
    <property type="match status" value="1"/>
</dbReference>
<evidence type="ECO:0000313" key="5">
    <source>
        <dbReference type="EMBL" id="KAL0491636.1"/>
    </source>
</evidence>
<dbReference type="PROSITE" id="PS51329">
    <property type="entry name" value="C_CAP_COFACTOR_C"/>
    <property type="match status" value="1"/>
</dbReference>
<accession>A0AAW2ZP60</accession>